<dbReference type="KEGG" id="spl:Spea_0116"/>
<keyword evidence="3" id="KW-1185">Reference proteome</keyword>
<dbReference type="HOGENOM" id="CLU_071269_2_0_6"/>
<evidence type="ECO:0000259" key="1">
    <source>
        <dbReference type="Pfam" id="PF01755"/>
    </source>
</evidence>
<dbReference type="eggNOG" id="COG3306">
    <property type="taxonomic scope" value="Bacteria"/>
</dbReference>
<name>A8GYQ8_SHEPA</name>
<dbReference type="InterPro" id="IPR002654">
    <property type="entry name" value="Glyco_trans_25"/>
</dbReference>
<dbReference type="OrthoDB" id="9816113at2"/>
<accession>A8GYQ8</accession>
<dbReference type="Pfam" id="PF01755">
    <property type="entry name" value="Glyco_transf_25"/>
    <property type="match status" value="1"/>
</dbReference>
<dbReference type="Proteomes" id="UP000002608">
    <property type="component" value="Chromosome"/>
</dbReference>
<dbReference type="EMBL" id="CP000851">
    <property type="protein sequence ID" value="ABV85445.1"/>
    <property type="molecule type" value="Genomic_DNA"/>
</dbReference>
<evidence type="ECO:0000313" key="2">
    <source>
        <dbReference type="EMBL" id="ABV85445.1"/>
    </source>
</evidence>
<reference evidence="2 3" key="1">
    <citation type="submission" date="2007-10" db="EMBL/GenBank/DDBJ databases">
        <title>Complete sequence of Shewanella pealeana ATCC 700345.</title>
        <authorList>
            <consortium name="US DOE Joint Genome Institute"/>
            <person name="Copeland A."/>
            <person name="Lucas S."/>
            <person name="Lapidus A."/>
            <person name="Barry K."/>
            <person name="Glavina del Rio T."/>
            <person name="Dalin E."/>
            <person name="Tice H."/>
            <person name="Pitluck S."/>
            <person name="Chertkov O."/>
            <person name="Brettin T."/>
            <person name="Bruce D."/>
            <person name="Detter J.C."/>
            <person name="Han C."/>
            <person name="Schmutz J."/>
            <person name="Larimer F."/>
            <person name="Land M."/>
            <person name="Hauser L."/>
            <person name="Kyrpides N."/>
            <person name="Kim E."/>
            <person name="Zhao J.-S.Z."/>
            <person name="Manno D."/>
            <person name="Hawari J."/>
            <person name="Richardson P."/>
        </authorList>
    </citation>
    <scope>NUCLEOTIDE SEQUENCE [LARGE SCALE GENOMIC DNA]</scope>
    <source>
        <strain evidence="3">ATCC 700345 / ANG-SQ1</strain>
    </source>
</reference>
<evidence type="ECO:0000313" key="3">
    <source>
        <dbReference type="Proteomes" id="UP000002608"/>
    </source>
</evidence>
<dbReference type="CAZy" id="GT25">
    <property type="family name" value="Glycosyltransferase Family 25"/>
</dbReference>
<proteinExistence type="predicted"/>
<dbReference type="GO" id="GO:0016740">
    <property type="term" value="F:transferase activity"/>
    <property type="evidence" value="ECO:0007669"/>
    <property type="project" value="UniProtKB-KW"/>
</dbReference>
<organism evidence="2 3">
    <name type="scientific">Shewanella pealeana (strain ATCC 700345 / ANG-SQ1)</name>
    <dbReference type="NCBI Taxonomy" id="398579"/>
    <lineage>
        <taxon>Bacteria</taxon>
        <taxon>Pseudomonadati</taxon>
        <taxon>Pseudomonadota</taxon>
        <taxon>Gammaproteobacteria</taxon>
        <taxon>Alteromonadales</taxon>
        <taxon>Shewanellaceae</taxon>
        <taxon>Shewanella</taxon>
    </lineage>
</organism>
<dbReference type="AlphaFoldDB" id="A8GYQ8"/>
<dbReference type="RefSeq" id="WP_012153391.1">
    <property type="nucleotide sequence ID" value="NC_009901.1"/>
</dbReference>
<dbReference type="STRING" id="398579.Spea_0116"/>
<gene>
    <name evidence="2" type="ordered locus">Spea_0116</name>
</gene>
<protein>
    <submittedName>
        <fullName evidence="2">Glycosyl transferase family 25</fullName>
    </submittedName>
</protein>
<keyword evidence="2" id="KW-0808">Transferase</keyword>
<dbReference type="CDD" id="cd06532">
    <property type="entry name" value="Glyco_transf_25"/>
    <property type="match status" value="1"/>
</dbReference>
<sequence>MRCFVISLVTEDRRRSHISHEFSSQAIPFEFFDAITPVQNEAEANRLQILTQGTTLSKGETSCLLSHVAILQKIVDESIPYAAIFEDDIHLSKDAYHYLCSENWIPDSVELVKLEMFNHIAKGQFLGTHKLESGKELFRLKGRHLGAAGYIVTCNMASQLLNEVRRCEPVEAIDKIIFEELITSNKVDVYQLQPAICAQDDIIDRKNSVLHSSLNAERILPAKKKLSLAMKAKRELERIFSRRIQFK</sequence>
<feature type="domain" description="Glycosyl transferase family 25" evidence="1">
    <location>
        <begin position="3"/>
        <end position="176"/>
    </location>
</feature>